<dbReference type="AlphaFoldDB" id="A0AA38CB13"/>
<comment type="caution">
    <text evidence="1">The sequence shown here is derived from an EMBL/GenBank/DDBJ whole genome shotgun (WGS) entry which is preliminary data.</text>
</comment>
<evidence type="ECO:0000313" key="2">
    <source>
        <dbReference type="Proteomes" id="UP000824469"/>
    </source>
</evidence>
<gene>
    <name evidence="1" type="ORF">KI387_028727</name>
</gene>
<organism evidence="1 2">
    <name type="scientific">Taxus chinensis</name>
    <name type="common">Chinese yew</name>
    <name type="synonym">Taxus wallichiana var. chinensis</name>
    <dbReference type="NCBI Taxonomy" id="29808"/>
    <lineage>
        <taxon>Eukaryota</taxon>
        <taxon>Viridiplantae</taxon>
        <taxon>Streptophyta</taxon>
        <taxon>Embryophyta</taxon>
        <taxon>Tracheophyta</taxon>
        <taxon>Spermatophyta</taxon>
        <taxon>Pinopsida</taxon>
        <taxon>Pinidae</taxon>
        <taxon>Conifers II</taxon>
        <taxon>Cupressales</taxon>
        <taxon>Taxaceae</taxon>
        <taxon>Taxus</taxon>
    </lineage>
</organism>
<sequence>MISDHNPSSLLSMENKSQGMKTDALERLTLAIQNMHSSGSLKEKRVSRIDKLIKEYQALLEEIGDALSFEDFLEIENYRVGIGTWHDGRK</sequence>
<protein>
    <submittedName>
        <fullName evidence="1">Uncharacterized protein</fullName>
    </submittedName>
</protein>
<proteinExistence type="predicted"/>
<reference evidence="1 2" key="1">
    <citation type="journal article" date="2021" name="Nat. Plants">
        <title>The Taxus genome provides insights into paclitaxel biosynthesis.</title>
        <authorList>
            <person name="Xiong X."/>
            <person name="Gou J."/>
            <person name="Liao Q."/>
            <person name="Li Y."/>
            <person name="Zhou Q."/>
            <person name="Bi G."/>
            <person name="Li C."/>
            <person name="Du R."/>
            <person name="Wang X."/>
            <person name="Sun T."/>
            <person name="Guo L."/>
            <person name="Liang H."/>
            <person name="Lu P."/>
            <person name="Wu Y."/>
            <person name="Zhang Z."/>
            <person name="Ro D.K."/>
            <person name="Shang Y."/>
            <person name="Huang S."/>
            <person name="Yan J."/>
        </authorList>
    </citation>
    <scope>NUCLEOTIDE SEQUENCE [LARGE SCALE GENOMIC DNA]</scope>
    <source>
        <strain evidence="1">Ta-2019</strain>
    </source>
</reference>
<name>A0AA38CB13_TAXCH</name>
<dbReference type="EMBL" id="JAHRHJ020000010">
    <property type="protein sequence ID" value="KAH9297045.1"/>
    <property type="molecule type" value="Genomic_DNA"/>
</dbReference>
<dbReference type="Proteomes" id="UP000824469">
    <property type="component" value="Unassembled WGS sequence"/>
</dbReference>
<feature type="non-terminal residue" evidence="1">
    <location>
        <position position="90"/>
    </location>
</feature>
<accession>A0AA38CB13</accession>
<keyword evidence="2" id="KW-1185">Reference proteome</keyword>
<evidence type="ECO:0000313" key="1">
    <source>
        <dbReference type="EMBL" id="KAH9297045.1"/>
    </source>
</evidence>